<keyword evidence="6" id="KW-0547">Nucleotide-binding</keyword>
<feature type="transmembrane region" description="Helical" evidence="11">
    <location>
        <begin position="12"/>
        <end position="32"/>
    </location>
</feature>
<dbReference type="InterPro" id="IPR039421">
    <property type="entry name" value="Type_1_exporter"/>
</dbReference>
<dbReference type="PANTHER" id="PTHR43394">
    <property type="entry name" value="ATP-DEPENDENT PERMEASE MDL1, MITOCHONDRIAL"/>
    <property type="match status" value="1"/>
</dbReference>
<dbReference type="GO" id="GO:0016887">
    <property type="term" value="F:ATP hydrolysis activity"/>
    <property type="evidence" value="ECO:0007669"/>
    <property type="project" value="InterPro"/>
</dbReference>
<evidence type="ECO:0000256" key="5">
    <source>
        <dbReference type="ARBA" id="ARBA00022692"/>
    </source>
</evidence>
<dbReference type="GO" id="GO:0005886">
    <property type="term" value="C:plasma membrane"/>
    <property type="evidence" value="ECO:0007669"/>
    <property type="project" value="UniProtKB-SubCell"/>
</dbReference>
<feature type="transmembrane region" description="Helical" evidence="11">
    <location>
        <begin position="157"/>
        <end position="175"/>
    </location>
</feature>
<dbReference type="EMBL" id="JAAGOB010000003">
    <property type="protein sequence ID" value="NED95204.1"/>
    <property type="molecule type" value="Genomic_DNA"/>
</dbReference>
<keyword evidence="4" id="KW-0997">Cell inner membrane</keyword>
<dbReference type="GO" id="GO:0005524">
    <property type="term" value="F:ATP binding"/>
    <property type="evidence" value="ECO:0007669"/>
    <property type="project" value="UniProtKB-KW"/>
</dbReference>
<feature type="transmembrane region" description="Helical" evidence="11">
    <location>
        <begin position="271"/>
        <end position="295"/>
    </location>
</feature>
<evidence type="ECO:0000259" key="12">
    <source>
        <dbReference type="PROSITE" id="PS50893"/>
    </source>
</evidence>
<keyword evidence="8 11" id="KW-1133">Transmembrane helix</keyword>
<dbReference type="CDD" id="cd07346">
    <property type="entry name" value="ABC_6TM_exporters"/>
    <property type="match status" value="1"/>
</dbReference>
<evidence type="ECO:0000256" key="11">
    <source>
        <dbReference type="SAM" id="Phobius"/>
    </source>
</evidence>
<dbReference type="SUPFAM" id="SSF90123">
    <property type="entry name" value="ABC transporter transmembrane region"/>
    <property type="match status" value="1"/>
</dbReference>
<organism evidence="14 15">
    <name type="scientific">Phytoactinopolyspora alkaliphila</name>
    <dbReference type="NCBI Taxonomy" id="1783498"/>
    <lineage>
        <taxon>Bacteria</taxon>
        <taxon>Bacillati</taxon>
        <taxon>Actinomycetota</taxon>
        <taxon>Actinomycetes</taxon>
        <taxon>Jiangellales</taxon>
        <taxon>Jiangellaceae</taxon>
        <taxon>Phytoactinopolyspora</taxon>
    </lineage>
</organism>
<dbReference type="Pfam" id="PF00005">
    <property type="entry name" value="ABC_tran"/>
    <property type="match status" value="1"/>
</dbReference>
<dbReference type="AlphaFoldDB" id="A0A6N9YJR4"/>
<feature type="domain" description="ABC transporter" evidence="12">
    <location>
        <begin position="330"/>
        <end position="564"/>
    </location>
</feature>
<keyword evidence="3" id="KW-1003">Cell membrane</keyword>
<dbReference type="SUPFAM" id="SSF52540">
    <property type="entry name" value="P-loop containing nucleoside triphosphate hydrolases"/>
    <property type="match status" value="1"/>
</dbReference>
<accession>A0A6N9YJR4</accession>
<protein>
    <submittedName>
        <fullName evidence="14">ABC transporter ATP-binding protein</fullName>
    </submittedName>
</protein>
<dbReference type="PROSITE" id="PS50929">
    <property type="entry name" value="ABC_TM1F"/>
    <property type="match status" value="1"/>
</dbReference>
<feature type="domain" description="ABC transmembrane type-1" evidence="13">
    <location>
        <begin position="19"/>
        <end position="296"/>
    </location>
</feature>
<evidence type="ECO:0000256" key="6">
    <source>
        <dbReference type="ARBA" id="ARBA00022741"/>
    </source>
</evidence>
<dbReference type="InterPro" id="IPR011527">
    <property type="entry name" value="ABC1_TM_dom"/>
</dbReference>
<dbReference type="FunFam" id="3.40.50.300:FF:000221">
    <property type="entry name" value="Multidrug ABC transporter ATP-binding protein"/>
    <property type="match status" value="1"/>
</dbReference>
<dbReference type="Gene3D" id="1.20.1560.10">
    <property type="entry name" value="ABC transporter type 1, transmembrane domain"/>
    <property type="match status" value="1"/>
</dbReference>
<evidence type="ECO:0000256" key="2">
    <source>
        <dbReference type="ARBA" id="ARBA00022448"/>
    </source>
</evidence>
<name>A0A6N9YJR4_9ACTN</name>
<dbReference type="Pfam" id="PF00664">
    <property type="entry name" value="ABC_membrane"/>
    <property type="match status" value="1"/>
</dbReference>
<evidence type="ECO:0000256" key="9">
    <source>
        <dbReference type="ARBA" id="ARBA00023136"/>
    </source>
</evidence>
<dbReference type="PROSITE" id="PS50893">
    <property type="entry name" value="ABC_TRANSPORTER_2"/>
    <property type="match status" value="1"/>
</dbReference>
<dbReference type="InterPro" id="IPR036640">
    <property type="entry name" value="ABC1_TM_sf"/>
</dbReference>
<evidence type="ECO:0000259" key="13">
    <source>
        <dbReference type="PROSITE" id="PS50929"/>
    </source>
</evidence>
<evidence type="ECO:0000256" key="7">
    <source>
        <dbReference type="ARBA" id="ARBA00022840"/>
    </source>
</evidence>
<feature type="transmembrane region" description="Helical" evidence="11">
    <location>
        <begin position="240"/>
        <end position="259"/>
    </location>
</feature>
<keyword evidence="2" id="KW-0813">Transport</keyword>
<evidence type="ECO:0000256" key="3">
    <source>
        <dbReference type="ARBA" id="ARBA00022475"/>
    </source>
</evidence>
<dbReference type="SMART" id="SM00382">
    <property type="entry name" value="AAA"/>
    <property type="match status" value="1"/>
</dbReference>
<feature type="transmembrane region" description="Helical" evidence="11">
    <location>
        <begin position="131"/>
        <end position="151"/>
    </location>
</feature>
<dbReference type="InterPro" id="IPR017871">
    <property type="entry name" value="ABC_transporter-like_CS"/>
</dbReference>
<keyword evidence="15" id="KW-1185">Reference proteome</keyword>
<gene>
    <name evidence="14" type="ORF">G1H11_07730</name>
</gene>
<dbReference type="GO" id="GO:0015421">
    <property type="term" value="F:ABC-type oligopeptide transporter activity"/>
    <property type="evidence" value="ECO:0007669"/>
    <property type="project" value="TreeGrafter"/>
</dbReference>
<dbReference type="PROSITE" id="PS00211">
    <property type="entry name" value="ABC_TRANSPORTER_1"/>
    <property type="match status" value="1"/>
</dbReference>
<evidence type="ECO:0000256" key="4">
    <source>
        <dbReference type="ARBA" id="ARBA00022519"/>
    </source>
</evidence>
<evidence type="ECO:0000313" key="15">
    <source>
        <dbReference type="Proteomes" id="UP000469185"/>
    </source>
</evidence>
<reference evidence="14 15" key="1">
    <citation type="submission" date="2020-02" db="EMBL/GenBank/DDBJ databases">
        <authorList>
            <person name="Li X.-J."/>
            <person name="Feng X.-M."/>
        </authorList>
    </citation>
    <scope>NUCLEOTIDE SEQUENCE [LARGE SCALE GENOMIC DNA]</scope>
    <source>
        <strain evidence="14 15">CGMCC 4.7225</strain>
    </source>
</reference>
<dbReference type="PANTHER" id="PTHR43394:SF1">
    <property type="entry name" value="ATP-BINDING CASSETTE SUB-FAMILY B MEMBER 10, MITOCHONDRIAL"/>
    <property type="match status" value="1"/>
</dbReference>
<keyword evidence="7 14" id="KW-0067">ATP-binding</keyword>
<evidence type="ECO:0000256" key="1">
    <source>
        <dbReference type="ARBA" id="ARBA00004429"/>
    </source>
</evidence>
<dbReference type="InterPro" id="IPR003439">
    <property type="entry name" value="ABC_transporter-like_ATP-bd"/>
</dbReference>
<keyword evidence="5 11" id="KW-0812">Transmembrane</keyword>
<evidence type="ECO:0000256" key="10">
    <source>
        <dbReference type="ARBA" id="ARBA00023455"/>
    </source>
</evidence>
<dbReference type="Gene3D" id="3.40.50.300">
    <property type="entry name" value="P-loop containing nucleotide triphosphate hydrolases"/>
    <property type="match status" value="1"/>
</dbReference>
<feature type="transmembrane region" description="Helical" evidence="11">
    <location>
        <begin position="52"/>
        <end position="74"/>
    </location>
</feature>
<dbReference type="InterPro" id="IPR003593">
    <property type="entry name" value="AAA+_ATPase"/>
</dbReference>
<dbReference type="Proteomes" id="UP000469185">
    <property type="component" value="Unassembled WGS sequence"/>
</dbReference>
<comment type="subcellular location">
    <subcellularLocation>
        <location evidence="1">Cell inner membrane</location>
        <topology evidence="1">Multi-pass membrane protein</topology>
    </subcellularLocation>
</comment>
<sequence>MRWIWSHVRRHPLILVGFLGGSAIMVALNSMVPTLTGRAFDAVLGDGDRAGALAAVSLILLVVVLMRGVIDLVARLSSELLAKRLERDARDELYVSLLGKSQTFHNRQRVGDLMARAANDIRQLSHMITPGADLIVDSGLQGIIPLIFIAFIDPRLLLVPVLFVIAFVFALWHYMRQLSPVSTRMREQFGDLNAGLNEAVRGIEVIKVTAQEEQERRRFEVNAARYRDSFVKNGLVQARYLPTLLLALAMAGALWHALTMYSAGDLSLGDVIAFMGLMGLLGFPTFISIFAYSLVQIGVVSARRILSIMNTETELEHRPDGHEATMRGEIVFDDVTFGYGGDPVLKGVSFTVKPGETIAVVGETGAGKTTLTKLVPRIYNADSGRVLVDGVDVRDWNLDSLRSQISTIEQDIVLFSRSVEENIAFSLGQRTDRAAVVRAAQDAQADEFIDELPDGYDTVIGERGVTLSGGQRQRLAIARALITDPAILVLDDSTSAIDSATEDRIQTAIKRILAGRTTLLITHRLSQIRWADKVLLLRKGELADFGTHDELLERSRLYRRIFAHYDEVDVPVRDSGSTQHEEVAG</sequence>
<comment type="caution">
    <text evidence="14">The sequence shown here is derived from an EMBL/GenBank/DDBJ whole genome shotgun (WGS) entry which is preliminary data.</text>
</comment>
<proteinExistence type="inferred from homology"/>
<evidence type="ECO:0000313" key="14">
    <source>
        <dbReference type="EMBL" id="NED95204.1"/>
    </source>
</evidence>
<dbReference type="InterPro" id="IPR027417">
    <property type="entry name" value="P-loop_NTPase"/>
</dbReference>
<evidence type="ECO:0000256" key="8">
    <source>
        <dbReference type="ARBA" id="ARBA00022989"/>
    </source>
</evidence>
<keyword evidence="9 11" id="KW-0472">Membrane</keyword>
<comment type="similarity">
    <text evidence="10">Belongs to the ABC transporter superfamily. Siderophore-Fe(3+) uptake transporter (SIUT) (TC 3.A.1.21) family.</text>
</comment>